<name>A0ACC3N6G1_9PEZI</name>
<dbReference type="Proteomes" id="UP001281147">
    <property type="component" value="Unassembled WGS sequence"/>
</dbReference>
<protein>
    <submittedName>
        <fullName evidence="1">Uncharacterized protein</fullName>
    </submittedName>
</protein>
<comment type="caution">
    <text evidence="1">The sequence shown here is derived from an EMBL/GenBank/DDBJ whole genome shotgun (WGS) entry which is preliminary data.</text>
</comment>
<reference evidence="1" key="1">
    <citation type="submission" date="2023-07" db="EMBL/GenBank/DDBJ databases">
        <title>Black Yeasts Isolated from many extreme environments.</title>
        <authorList>
            <person name="Coleine C."/>
            <person name="Stajich J.E."/>
            <person name="Selbmann L."/>
        </authorList>
    </citation>
    <scope>NUCLEOTIDE SEQUENCE</scope>
    <source>
        <strain evidence="1">CCFEE 5714</strain>
    </source>
</reference>
<sequence>MDLEPTDEGIEELYGSGLYPGIDTEGGGYGSGIQLIDDRETKDFLRGRLSSDTPNIGLYKSWLHSCQSHHVQTCSKGRMSSTRPHPAAAGIFTIIDVKSRCLCDMPAAAEYVALSYVWGDNNKPVTLKSNVEAFRLPKGLDIDLPDTILDAINLVEALDYRYLWVDSLCITQDDEPNKMRLIAWMDKVYSDAAFTIVAATGKNASSGLSGFRRSSRRTIVQTLGPNFRLEVLPFFDREMMDSDNASRGWTYQETCLSPRCLIFLNGFTYFACSTMLWSEHIMAEVPGVAPIRPGANTLGKSGAEYPLRRYAEHVNAYTSRVLRYHSDALNAFAGIASAVARDLNYAGMRFGMPASVFDWAILWDTTRTQNPIQRRVHFPSWAWVDWESIVHMPLDTYSLYDQKWLLKGTWIDWWRMDAFGRFDRMWETATSMVPVSALAAKVIQSGSSPSRIPSEDEANSVLEEEGEEEEDEEELCPSYGVAYPSNPYGRVLPPSISSMLPTDQSDATPILQSDRVLPDALFFSTFVITSPSLRQVDFGEMYHIIDADGDACGFVNAPITGPSSQEYHIASLLLLLSVAPYGVLSSSRSDIAKLSPRYRMIDPTYLDRLPEDLDLFDYFNVMVVRPCGASLTVESGGISQRIRVYERVGIGLVHRGIFQAGEGWPQWKPIALR</sequence>
<accession>A0ACC3N6G1</accession>
<organism evidence="1 2">
    <name type="scientific">Vermiconidia calcicola</name>
    <dbReference type="NCBI Taxonomy" id="1690605"/>
    <lineage>
        <taxon>Eukaryota</taxon>
        <taxon>Fungi</taxon>
        <taxon>Dikarya</taxon>
        <taxon>Ascomycota</taxon>
        <taxon>Pezizomycotina</taxon>
        <taxon>Dothideomycetes</taxon>
        <taxon>Dothideomycetidae</taxon>
        <taxon>Mycosphaerellales</taxon>
        <taxon>Extremaceae</taxon>
        <taxon>Vermiconidia</taxon>
    </lineage>
</organism>
<proteinExistence type="predicted"/>
<gene>
    <name evidence="1" type="ORF">LTR37_010533</name>
</gene>
<keyword evidence="2" id="KW-1185">Reference proteome</keyword>
<evidence type="ECO:0000313" key="1">
    <source>
        <dbReference type="EMBL" id="KAK3710102.1"/>
    </source>
</evidence>
<evidence type="ECO:0000313" key="2">
    <source>
        <dbReference type="Proteomes" id="UP001281147"/>
    </source>
</evidence>
<dbReference type="EMBL" id="JAUTXU010000087">
    <property type="protein sequence ID" value="KAK3710102.1"/>
    <property type="molecule type" value="Genomic_DNA"/>
</dbReference>